<evidence type="ECO:0000313" key="5">
    <source>
        <dbReference type="EMBL" id="RJL50596.1"/>
    </source>
</evidence>
<evidence type="ECO:0000259" key="4">
    <source>
        <dbReference type="PROSITE" id="PS01124"/>
    </source>
</evidence>
<dbReference type="SMART" id="SM00342">
    <property type="entry name" value="HTH_ARAC"/>
    <property type="match status" value="1"/>
</dbReference>
<feature type="domain" description="HTH araC/xylS-type" evidence="4">
    <location>
        <begin position="179"/>
        <end position="279"/>
    </location>
</feature>
<dbReference type="InterPro" id="IPR011051">
    <property type="entry name" value="RmlC_Cupin_sf"/>
</dbReference>
<dbReference type="PROSITE" id="PS01124">
    <property type="entry name" value="HTH_ARAC_FAMILY_2"/>
    <property type="match status" value="1"/>
</dbReference>
<dbReference type="PROSITE" id="PS00041">
    <property type="entry name" value="HTH_ARAC_FAMILY_1"/>
    <property type="match status" value="1"/>
</dbReference>
<keyword evidence="3" id="KW-0804">Transcription</keyword>
<dbReference type="PANTHER" id="PTHR11019">
    <property type="entry name" value="HTH-TYPE TRANSCRIPTIONAL REGULATOR NIMR"/>
    <property type="match status" value="1"/>
</dbReference>
<keyword evidence="1" id="KW-0805">Transcription regulation</keyword>
<dbReference type="InterPro" id="IPR018062">
    <property type="entry name" value="HTH_AraC-typ_CS"/>
</dbReference>
<dbReference type="InterPro" id="IPR009057">
    <property type="entry name" value="Homeodomain-like_sf"/>
</dbReference>
<protein>
    <submittedName>
        <fullName evidence="5">AraC family transcriptional regulator</fullName>
    </submittedName>
</protein>
<name>A0A419AV26_PECCA</name>
<dbReference type="Gene3D" id="1.10.10.60">
    <property type="entry name" value="Homeodomain-like"/>
    <property type="match status" value="1"/>
</dbReference>
<dbReference type="SUPFAM" id="SSF51182">
    <property type="entry name" value="RmlC-like cupins"/>
    <property type="match status" value="1"/>
</dbReference>
<dbReference type="Gene3D" id="2.60.120.10">
    <property type="entry name" value="Jelly Rolls"/>
    <property type="match status" value="1"/>
</dbReference>
<evidence type="ECO:0000256" key="2">
    <source>
        <dbReference type="ARBA" id="ARBA00023125"/>
    </source>
</evidence>
<dbReference type="GO" id="GO:0043565">
    <property type="term" value="F:sequence-specific DNA binding"/>
    <property type="evidence" value="ECO:0007669"/>
    <property type="project" value="InterPro"/>
</dbReference>
<dbReference type="SUPFAM" id="SSF46689">
    <property type="entry name" value="Homeodomain-like"/>
    <property type="match status" value="2"/>
</dbReference>
<dbReference type="InterPro" id="IPR018060">
    <property type="entry name" value="HTH_AraC"/>
</dbReference>
<proteinExistence type="predicted"/>
<dbReference type="EMBL" id="QZDH01000031">
    <property type="protein sequence ID" value="RJL50596.1"/>
    <property type="molecule type" value="Genomic_DNA"/>
</dbReference>
<dbReference type="PANTHER" id="PTHR11019:SF199">
    <property type="entry name" value="HTH-TYPE TRANSCRIPTIONAL REGULATOR NIMR"/>
    <property type="match status" value="1"/>
</dbReference>
<evidence type="ECO:0000256" key="1">
    <source>
        <dbReference type="ARBA" id="ARBA00023015"/>
    </source>
</evidence>
<accession>A0A419AV26</accession>
<evidence type="ECO:0000313" key="6">
    <source>
        <dbReference type="Proteomes" id="UP000283655"/>
    </source>
</evidence>
<keyword evidence="2" id="KW-0238">DNA-binding</keyword>
<gene>
    <name evidence="5" type="ORF">D5071_13525</name>
</gene>
<dbReference type="Pfam" id="PF02311">
    <property type="entry name" value="AraC_binding"/>
    <property type="match status" value="1"/>
</dbReference>
<dbReference type="InterPro" id="IPR003313">
    <property type="entry name" value="AraC-bd"/>
</dbReference>
<dbReference type="Proteomes" id="UP000283655">
    <property type="component" value="Unassembled WGS sequence"/>
</dbReference>
<dbReference type="CDD" id="cd06124">
    <property type="entry name" value="cupin_NimR-like_N"/>
    <property type="match status" value="1"/>
</dbReference>
<organism evidence="5 6">
    <name type="scientific">Pectobacterium carotovorum</name>
    <name type="common">Erwinia carotovora</name>
    <dbReference type="NCBI Taxonomy" id="554"/>
    <lineage>
        <taxon>Bacteria</taxon>
        <taxon>Pseudomonadati</taxon>
        <taxon>Pseudomonadota</taxon>
        <taxon>Gammaproteobacteria</taxon>
        <taxon>Enterobacterales</taxon>
        <taxon>Pectobacteriaceae</taxon>
        <taxon>Pectobacterium</taxon>
    </lineage>
</organism>
<dbReference type="InterPro" id="IPR014710">
    <property type="entry name" value="RmlC-like_jellyroll"/>
</dbReference>
<dbReference type="Pfam" id="PF12833">
    <property type="entry name" value="HTH_18"/>
    <property type="match status" value="1"/>
</dbReference>
<comment type="caution">
    <text evidence="5">The sequence shown here is derived from an EMBL/GenBank/DDBJ whole genome shotgun (WGS) entry which is preliminary data.</text>
</comment>
<dbReference type="AlphaFoldDB" id="A0A419AV26"/>
<reference evidence="5 6" key="1">
    <citation type="submission" date="2018-09" db="EMBL/GenBank/DDBJ databases">
        <title>Phylogenetic diversity of Pectobacterium and Dickeya strains causing blackleg disease of potato in Morocco.</title>
        <authorList>
            <person name="Oulghazi S."/>
            <person name="Moumni M."/>
            <person name="Faure D."/>
        </authorList>
    </citation>
    <scope>NUCLEOTIDE SEQUENCE [LARGE SCALE GENOMIC DNA]</scope>
    <source>
        <strain evidence="5 6">S1.15.11.2D</strain>
    </source>
</reference>
<sequence>MLFHSYILAEKIMIMASTEFNTPIDTDEMTIEMNNSDWGCLARSYERGELNPSHRHKRGQLLYAVKGVMLVQTDSRQWVIPPQRSLWLPAEQWHSFTLLSHTELRTLYFTPSFVAETCGMKTLDHIHVIGMTPFAQHLISSLFEQSFNHSTQKLIAQLLLRIVNETEALPVDLVMPCDDKLHKVAQDILVNNRWNVSLNEFAERVAMSERTFSRYFTEDTGCSFRTWKQRARIFVSMDLLSNGMPVKNVAYKLGFSCPSSFIAAFRTVTGQTPSCFSGLSDIHDE</sequence>
<evidence type="ECO:0000256" key="3">
    <source>
        <dbReference type="ARBA" id="ARBA00023163"/>
    </source>
</evidence>
<dbReference type="GO" id="GO:0003700">
    <property type="term" value="F:DNA-binding transcription factor activity"/>
    <property type="evidence" value="ECO:0007669"/>
    <property type="project" value="InterPro"/>
</dbReference>